<dbReference type="InterPro" id="IPR011989">
    <property type="entry name" value="ARM-like"/>
</dbReference>
<dbReference type="Gene3D" id="1.25.10.10">
    <property type="entry name" value="Leucine-rich Repeat Variant"/>
    <property type="match status" value="1"/>
</dbReference>
<proteinExistence type="predicted"/>
<evidence type="ECO:0000256" key="1">
    <source>
        <dbReference type="SAM" id="MobiDB-lite"/>
    </source>
</evidence>
<feature type="chain" id="PRO_5045476503" evidence="2">
    <location>
        <begin position="23"/>
        <end position="800"/>
    </location>
</feature>
<reference evidence="4 5" key="1">
    <citation type="submission" date="2021-06" db="EMBL/GenBank/DDBJ databases">
        <title>Complete genome of Haloferula helveola possessing various polysaccharide degrading enzymes.</title>
        <authorList>
            <person name="Takami H."/>
            <person name="Huang C."/>
            <person name="Hamasaki K."/>
        </authorList>
    </citation>
    <scope>NUCLEOTIDE SEQUENCE [LARGE SCALE GENOMIC DNA]</scope>
    <source>
        <strain evidence="4 5">CN-1</strain>
    </source>
</reference>
<dbReference type="SUPFAM" id="SSF50156">
    <property type="entry name" value="PDZ domain-like"/>
    <property type="match status" value="1"/>
</dbReference>
<dbReference type="InterPro" id="IPR036034">
    <property type="entry name" value="PDZ_sf"/>
</dbReference>
<dbReference type="SMART" id="SM00567">
    <property type="entry name" value="EZ_HEAT"/>
    <property type="match status" value="2"/>
</dbReference>
<keyword evidence="2" id="KW-0732">Signal</keyword>
<sequence>MIPRIHVLATAALAVFSPFATAAPRGAAEPVPDFTKGDPKGESHDWNLGATGARGWMYGKAGHTADSRQILITGVAPGSPAADTLRPGDVILGVGGKQFDDDARIAFAKAVTAAEAEGGKLELLRWREGKSESVTIPLAVLGPYSDTAPYDSEKSKLIFDKGCEVIASRGLKGVSIPNSINALALLAANDPKHQPLLQDYAKQVADYHAEGFASWFYGHALQFLAEYVVTTGDTSVMKGVERIAREIAEGQSAVGTWGHRFARPSGNCNGYGCMNLPGLGLMVAMVSAREAGVKDPVVDEAIAKGAAYLRWYVDKGAIPYGDHLPWPGHEDNGKCSAAAVLFDLLGDREAATYFAAMSAAAYAERERGHTGNFYNMLWAMPGVSRCGPVASGAYWKEQGWYYDLARSWDGSFGYQGSPVGEEEHNKYTRWDSTGAYLLTYALPLKSLLVTGKKPSVVPPFSAADTADVIVAGRDYFSSGKGRGGYQDRSTEELLNGLTSWSPAVRKRSAKALGKQGSEELVPTLLKMIDSDDHHARYGACEALGELGPKADAAGARLRELLKDSDPWMQSLACGAIPNLGPEQRKASVPDLLAMTARVNPADPRRMAHRAACAALFAPYPGAGGPRSLLAESIEGIDRDLLYPAIESALQNDDPVARGSVAKLYGKLSDEDLVRLLPSILKAVDLAPSNEMFGDGVRISGLDLLSRLHIREAIPLCVTLVEPDRWGAGKRLKPAMKFLARYGDAAKDQLPELKKMRAEFVASTRRREDTDEVRAIDAAIAEIESAGDAPTLISIRDFRGR</sequence>
<gene>
    <name evidence="4" type="ORF">HAHE_17060</name>
</gene>
<dbReference type="InterPro" id="IPR016024">
    <property type="entry name" value="ARM-type_fold"/>
</dbReference>
<dbReference type="Pfam" id="PF13646">
    <property type="entry name" value="HEAT_2"/>
    <property type="match status" value="1"/>
</dbReference>
<organism evidence="4 5">
    <name type="scientific">Haloferula helveola</name>
    <dbReference type="NCBI Taxonomy" id="490095"/>
    <lineage>
        <taxon>Bacteria</taxon>
        <taxon>Pseudomonadati</taxon>
        <taxon>Verrucomicrobiota</taxon>
        <taxon>Verrucomicrobiia</taxon>
        <taxon>Verrucomicrobiales</taxon>
        <taxon>Verrucomicrobiaceae</taxon>
        <taxon>Haloferula</taxon>
    </lineage>
</organism>
<evidence type="ECO:0000259" key="3">
    <source>
        <dbReference type="PROSITE" id="PS50106"/>
    </source>
</evidence>
<protein>
    <submittedName>
        <fullName evidence="4">PBS lyase heat-containing protein</fullName>
    </submittedName>
</protein>
<feature type="domain" description="PDZ" evidence="3">
    <location>
        <begin position="59"/>
        <end position="129"/>
    </location>
</feature>
<dbReference type="PROSITE" id="PS50106">
    <property type="entry name" value="PDZ"/>
    <property type="match status" value="1"/>
</dbReference>
<dbReference type="Proteomes" id="UP001374893">
    <property type="component" value="Chromosome"/>
</dbReference>
<dbReference type="Pfam" id="PF19805">
    <property type="entry name" value="DUF6288"/>
    <property type="match status" value="1"/>
</dbReference>
<dbReference type="SUPFAM" id="SSF48371">
    <property type="entry name" value="ARM repeat"/>
    <property type="match status" value="1"/>
</dbReference>
<dbReference type="InterPro" id="IPR046255">
    <property type="entry name" value="DUF6288"/>
</dbReference>
<feature type="compositionally biased region" description="Basic and acidic residues" evidence="1">
    <location>
        <begin position="35"/>
        <end position="44"/>
    </location>
</feature>
<evidence type="ECO:0000256" key="2">
    <source>
        <dbReference type="SAM" id="SignalP"/>
    </source>
</evidence>
<keyword evidence="4" id="KW-0456">Lyase</keyword>
<evidence type="ECO:0000313" key="4">
    <source>
        <dbReference type="EMBL" id="BCX47798.1"/>
    </source>
</evidence>
<dbReference type="InterPro" id="IPR001478">
    <property type="entry name" value="PDZ"/>
</dbReference>
<dbReference type="SMART" id="SM00228">
    <property type="entry name" value="PDZ"/>
    <property type="match status" value="1"/>
</dbReference>
<feature type="region of interest" description="Disordered" evidence="1">
    <location>
        <begin position="24"/>
        <end position="44"/>
    </location>
</feature>
<dbReference type="InterPro" id="IPR004155">
    <property type="entry name" value="PBS_lyase_HEAT"/>
</dbReference>
<dbReference type="GO" id="GO:0016829">
    <property type="term" value="F:lyase activity"/>
    <property type="evidence" value="ECO:0007669"/>
    <property type="project" value="UniProtKB-KW"/>
</dbReference>
<evidence type="ECO:0000313" key="5">
    <source>
        <dbReference type="Proteomes" id="UP001374893"/>
    </source>
</evidence>
<dbReference type="RefSeq" id="WP_338690193.1">
    <property type="nucleotide sequence ID" value="NZ_AP024702.1"/>
</dbReference>
<dbReference type="EMBL" id="AP024702">
    <property type="protein sequence ID" value="BCX47798.1"/>
    <property type="molecule type" value="Genomic_DNA"/>
</dbReference>
<feature type="signal peptide" evidence="2">
    <location>
        <begin position="1"/>
        <end position="22"/>
    </location>
</feature>
<name>A0ABN6H797_9BACT</name>
<keyword evidence="5" id="KW-1185">Reference proteome</keyword>
<accession>A0ABN6H797</accession>
<dbReference type="Gene3D" id="2.30.42.10">
    <property type="match status" value="1"/>
</dbReference>